<protein>
    <recommendedName>
        <fullName evidence="4">C2H2-type domain-containing protein</fullName>
    </recommendedName>
</protein>
<organism evidence="2 3">
    <name type="scientific">Pendulispora brunnea</name>
    <dbReference type="NCBI Taxonomy" id="2905690"/>
    <lineage>
        <taxon>Bacteria</taxon>
        <taxon>Pseudomonadati</taxon>
        <taxon>Myxococcota</taxon>
        <taxon>Myxococcia</taxon>
        <taxon>Myxococcales</taxon>
        <taxon>Sorangiineae</taxon>
        <taxon>Pendulisporaceae</taxon>
        <taxon>Pendulispora</taxon>
    </lineage>
</organism>
<dbReference type="Proteomes" id="UP001379533">
    <property type="component" value="Chromosome"/>
</dbReference>
<dbReference type="RefSeq" id="WP_394844959.1">
    <property type="nucleotide sequence ID" value="NZ_CP089982.1"/>
</dbReference>
<evidence type="ECO:0000313" key="2">
    <source>
        <dbReference type="EMBL" id="WXA94353.1"/>
    </source>
</evidence>
<evidence type="ECO:0000313" key="3">
    <source>
        <dbReference type="Proteomes" id="UP001379533"/>
    </source>
</evidence>
<feature type="region of interest" description="Disordered" evidence="1">
    <location>
        <begin position="207"/>
        <end position="227"/>
    </location>
</feature>
<feature type="compositionally biased region" description="Polar residues" evidence="1">
    <location>
        <begin position="207"/>
        <end position="219"/>
    </location>
</feature>
<accession>A0ABZ2K6N2</accession>
<name>A0ABZ2K6N2_9BACT</name>
<sequence length="227" mass="24740">MMTRKADCAAATTAPSGLAFGDEKEVGRYFRNLKRTEISKVYGEDSDNPPVYGYRVKESHWQDTQRGFSVNCAECMCDPDCSIILHEYAHLYQHVAEIDIEELAKLVPFRIVAQYAPLPGNVCHFNIVATEKSGLSGLAAIGDALEELAYPCGKKLPKREEAKEEVKAACDKYHRLVRIHRHIAPAPAAPDNSSPVPLTEPLTSTIEVSGNIGNDTGPSSEPVVGTG</sequence>
<keyword evidence="3" id="KW-1185">Reference proteome</keyword>
<reference evidence="2 3" key="1">
    <citation type="submission" date="2021-12" db="EMBL/GenBank/DDBJ databases">
        <title>Discovery of the Pendulisporaceae a myxobacterial family with distinct sporulation behavior and unique specialized metabolism.</title>
        <authorList>
            <person name="Garcia R."/>
            <person name="Popoff A."/>
            <person name="Bader C.D."/>
            <person name="Loehr J."/>
            <person name="Walesch S."/>
            <person name="Walt C."/>
            <person name="Boldt J."/>
            <person name="Bunk B."/>
            <person name="Haeckl F.J.F.P.J."/>
            <person name="Gunesch A.P."/>
            <person name="Birkelbach J."/>
            <person name="Nuebel U."/>
            <person name="Pietschmann T."/>
            <person name="Bach T."/>
            <person name="Mueller R."/>
        </authorList>
    </citation>
    <scope>NUCLEOTIDE SEQUENCE [LARGE SCALE GENOMIC DNA]</scope>
    <source>
        <strain evidence="2 3">MSr12523</strain>
    </source>
</reference>
<dbReference type="EMBL" id="CP089982">
    <property type="protein sequence ID" value="WXA94353.1"/>
    <property type="molecule type" value="Genomic_DNA"/>
</dbReference>
<gene>
    <name evidence="2" type="ORF">LZC95_48900</name>
</gene>
<proteinExistence type="predicted"/>
<evidence type="ECO:0008006" key="4">
    <source>
        <dbReference type="Google" id="ProtNLM"/>
    </source>
</evidence>
<evidence type="ECO:0000256" key="1">
    <source>
        <dbReference type="SAM" id="MobiDB-lite"/>
    </source>
</evidence>